<dbReference type="Proteomes" id="UP000030643">
    <property type="component" value="Unassembled WGS sequence"/>
</dbReference>
<evidence type="ECO:0000256" key="2">
    <source>
        <dbReference type="ARBA" id="ARBA00023125"/>
    </source>
</evidence>
<dbReference type="SMART" id="SM00345">
    <property type="entry name" value="HTH_GNTR"/>
    <property type="match status" value="1"/>
</dbReference>
<dbReference type="GO" id="GO:0045892">
    <property type="term" value="P:negative regulation of DNA-templated transcription"/>
    <property type="evidence" value="ECO:0007669"/>
    <property type="project" value="TreeGrafter"/>
</dbReference>
<dbReference type="Gene3D" id="1.10.10.10">
    <property type="entry name" value="Winged helix-like DNA-binding domain superfamily/Winged helix DNA-binding domain"/>
    <property type="match status" value="1"/>
</dbReference>
<dbReference type="PANTHER" id="PTHR44846:SF12">
    <property type="entry name" value="HTH-TYPE TRANSCRIPTIONAL REGULATOR TRER"/>
    <property type="match status" value="1"/>
</dbReference>
<dbReference type="InterPro" id="IPR000524">
    <property type="entry name" value="Tscrpt_reg_HTH_GntR"/>
</dbReference>
<evidence type="ECO:0000256" key="3">
    <source>
        <dbReference type="ARBA" id="ARBA00023163"/>
    </source>
</evidence>
<dbReference type="Pfam" id="PF07702">
    <property type="entry name" value="UTRA"/>
    <property type="match status" value="1"/>
</dbReference>
<dbReference type="GO" id="GO:0003700">
    <property type="term" value="F:DNA-binding transcription factor activity"/>
    <property type="evidence" value="ECO:0007669"/>
    <property type="project" value="UniProtKB-UniRule"/>
</dbReference>
<evidence type="ECO:0000256" key="4">
    <source>
        <dbReference type="NCBIfam" id="TIGR02404"/>
    </source>
</evidence>
<keyword evidence="3" id="KW-0804">Transcription</keyword>
<feature type="domain" description="HTH gntR-type" evidence="5">
    <location>
        <begin position="1"/>
        <end position="69"/>
    </location>
</feature>
<dbReference type="SUPFAM" id="SSF46785">
    <property type="entry name" value="Winged helix' DNA-binding domain"/>
    <property type="match status" value="1"/>
</dbReference>
<dbReference type="PROSITE" id="PS50949">
    <property type="entry name" value="HTH_GNTR"/>
    <property type="match status" value="1"/>
</dbReference>
<evidence type="ECO:0000259" key="5">
    <source>
        <dbReference type="PROSITE" id="PS50949"/>
    </source>
</evidence>
<organism evidence="6 7">
    <name type="scientific">Weissella oryzae (strain DSM 25784 / JCM 18191 / LMG 30913 / SG25)</name>
    <dbReference type="NCBI Taxonomy" id="1329250"/>
    <lineage>
        <taxon>Bacteria</taxon>
        <taxon>Bacillati</taxon>
        <taxon>Bacillota</taxon>
        <taxon>Bacilli</taxon>
        <taxon>Lactobacillales</taxon>
        <taxon>Lactobacillaceae</taxon>
        <taxon>Weissella</taxon>
    </lineage>
</organism>
<keyword evidence="7" id="KW-1185">Reference proteome</keyword>
<dbReference type="PRINTS" id="PR00035">
    <property type="entry name" value="HTHGNTR"/>
</dbReference>
<dbReference type="SMART" id="SM00866">
    <property type="entry name" value="UTRA"/>
    <property type="match status" value="1"/>
</dbReference>
<dbReference type="PANTHER" id="PTHR44846">
    <property type="entry name" value="MANNOSYL-D-GLYCERATE TRANSPORT/METABOLISM SYSTEM REPRESSOR MNGR-RELATED"/>
    <property type="match status" value="1"/>
</dbReference>
<dbReference type="RefSeq" id="WP_027698537.1">
    <property type="nucleotide sequence ID" value="NZ_DF820486.1"/>
</dbReference>
<evidence type="ECO:0000256" key="1">
    <source>
        <dbReference type="ARBA" id="ARBA00023015"/>
    </source>
</evidence>
<dbReference type="InterPro" id="IPR036390">
    <property type="entry name" value="WH_DNA-bd_sf"/>
</dbReference>
<dbReference type="GO" id="GO:0003677">
    <property type="term" value="F:DNA binding"/>
    <property type="evidence" value="ECO:0007669"/>
    <property type="project" value="UniProtKB-UniRule"/>
</dbReference>
<dbReference type="EMBL" id="DF820486">
    <property type="protein sequence ID" value="GAK30426.1"/>
    <property type="molecule type" value="Genomic_DNA"/>
</dbReference>
<keyword evidence="1" id="KW-0805">Transcription regulation</keyword>
<dbReference type="Gene3D" id="3.40.1410.10">
    <property type="entry name" value="Chorismate lyase-like"/>
    <property type="match status" value="1"/>
</dbReference>
<dbReference type="NCBIfam" id="TIGR02404">
    <property type="entry name" value="trehalos_R_Bsub"/>
    <property type="match status" value="1"/>
</dbReference>
<reference evidence="7" key="1">
    <citation type="journal article" date="2014" name="Genome Announc.">
        <title>Draft genome sequence of Weissella oryzae SG25T, isolated from fermented rice grains.</title>
        <authorList>
            <person name="Tanizawa Y."/>
            <person name="Fujisawa T."/>
            <person name="Mochizuki T."/>
            <person name="Kaminuma E."/>
            <person name="Suzuki Y."/>
            <person name="Nakamura Y."/>
            <person name="Tohno M."/>
        </authorList>
    </citation>
    <scope>NUCLEOTIDE SEQUENCE [LARGE SCALE GENOMIC DNA]</scope>
    <source>
        <strain evidence="7">DSM 25784 / JCM 18191 / LMG 30913 / SG25</strain>
    </source>
</reference>
<accession>A0A069CZC7</accession>
<dbReference type="InterPro" id="IPR050679">
    <property type="entry name" value="Bact_HTH_transcr_reg"/>
</dbReference>
<dbReference type="SUPFAM" id="SSF64288">
    <property type="entry name" value="Chorismate lyase-like"/>
    <property type="match status" value="1"/>
</dbReference>
<dbReference type="InterPro" id="IPR036388">
    <property type="entry name" value="WH-like_DNA-bd_sf"/>
</dbReference>
<dbReference type="STRING" id="1329250.WOSG25_030220"/>
<dbReference type="InterPro" id="IPR028978">
    <property type="entry name" value="Chorismate_lyase_/UTRA_dom_sf"/>
</dbReference>
<dbReference type="Pfam" id="PF00392">
    <property type="entry name" value="GntR"/>
    <property type="match status" value="1"/>
</dbReference>
<evidence type="ECO:0000313" key="7">
    <source>
        <dbReference type="Proteomes" id="UP000030643"/>
    </source>
</evidence>
<dbReference type="CDD" id="cd07377">
    <property type="entry name" value="WHTH_GntR"/>
    <property type="match status" value="1"/>
</dbReference>
<gene>
    <name evidence="6" type="ORF">WOSG25_030220</name>
</gene>
<dbReference type="eggNOG" id="COG2188">
    <property type="taxonomic scope" value="Bacteria"/>
</dbReference>
<keyword evidence="2" id="KW-0238">DNA-binding</keyword>
<sequence>MDKYQMIYQDILADLREEKYQPGDYLPSDTKLVMRYGVSRETVRKAMNSLAEDGYVQRLKGKGTLVLAKKHFIFPVSKIESYRELVDEMQLSSTNDVLKITLVTTIPQELRFEGTTLEQAIQVVRRRNVDGEPTVIDYDYINSSVVTEIPKSAAQDSLFSYFENQLGLTIDYAIKHITVESASVEDRRWLHIPEDTAMVVIRSETHLADNSLLSFTESRHRADRFTSVEFARRHK</sequence>
<proteinExistence type="predicted"/>
<dbReference type="AlphaFoldDB" id="A0A069CZC7"/>
<protein>
    <recommendedName>
        <fullName evidence="4">Trehalose operon repressor</fullName>
    </recommendedName>
</protein>
<dbReference type="InterPro" id="IPR012770">
    <property type="entry name" value="TreR"/>
</dbReference>
<evidence type="ECO:0000313" key="6">
    <source>
        <dbReference type="EMBL" id="GAK30426.1"/>
    </source>
</evidence>
<name>A0A069CZC7_WEIOS</name>
<dbReference type="OrthoDB" id="9816541at2"/>
<dbReference type="InterPro" id="IPR011663">
    <property type="entry name" value="UTRA"/>
</dbReference>